<name>S9QP39_CYSF2</name>
<evidence type="ECO:0000256" key="2">
    <source>
        <dbReference type="ARBA" id="ARBA00022801"/>
    </source>
</evidence>
<sequence>MTSNSTPVISTQEGLVQGKVENDVFVFKGIPYAKPPVDNLRWRPPEPVIPWKHVRQAMDRVPSSFQNAEECRRSGGGDPEPLSEDCLYLNVWMPPFEEGSKPSGLPVMVWIHGGAYIIGAGDLPIYNGSPLVKKGAIVVTFNYRLGQLGFFSHPALDAENPQKPINNFGLLDQIAALQWVQRNIAQFGGDPNNVTIFGQSAGGKSVLALFCTPLAKGLFHKGIAQSVYGLPEATQEKARERGINFATLAGLPGKDATAEQLRKLDASTLWSLVPEKPKETPVSNAPVAIVGDIVLSEPIADTFKAGTEAKLPLILGNTSDDSSIVSDFGVDPVDVIKKLREKNIYVGPLYPDIKNDDAELGRQVCRDLLFTVVPRLLAQQHGKRERTWRYYFEYTARLLRPRNRLGVRHGDEVPYVFGTAEMCPPNEGFFDDDDRTFQERVNQYWFEFARTGNPTKEGDPDFWPNHVGDSDYTQILGETISAKKNFMKARLDAFILAIGLGNLFE</sequence>
<dbReference type="SUPFAM" id="SSF53474">
    <property type="entry name" value="alpha/beta-Hydrolases"/>
    <property type="match status" value="1"/>
</dbReference>
<feature type="domain" description="Carboxylesterase type B" evidence="4">
    <location>
        <begin position="6"/>
        <end position="486"/>
    </location>
</feature>
<dbReference type="AlphaFoldDB" id="S9QP39"/>
<comment type="caution">
    <text evidence="5">The sequence shown here is derived from an EMBL/GenBank/DDBJ whole genome shotgun (WGS) entry which is preliminary data.</text>
</comment>
<dbReference type="ESTHER" id="9delt-s9qp39">
    <property type="family name" value="Carb_B_Bacteria"/>
</dbReference>
<dbReference type="InterPro" id="IPR019826">
    <property type="entry name" value="Carboxylesterase_B_AS"/>
</dbReference>
<dbReference type="PRINTS" id="PR00878">
    <property type="entry name" value="CHOLNESTRASE"/>
</dbReference>
<dbReference type="InterPro" id="IPR029058">
    <property type="entry name" value="AB_hydrolase_fold"/>
</dbReference>
<keyword evidence="2 3" id="KW-0378">Hydrolase</keyword>
<protein>
    <recommendedName>
        <fullName evidence="3">Carboxylic ester hydrolase</fullName>
        <ecNumber evidence="3">3.1.1.-</ecNumber>
    </recommendedName>
</protein>
<dbReference type="RefSeq" id="WP_002630533.1">
    <property type="nucleotide sequence ID" value="NZ_ANAH02000025.1"/>
</dbReference>
<evidence type="ECO:0000313" key="6">
    <source>
        <dbReference type="Proteomes" id="UP000011682"/>
    </source>
</evidence>
<evidence type="ECO:0000256" key="3">
    <source>
        <dbReference type="RuleBase" id="RU361235"/>
    </source>
</evidence>
<accession>S9QP39</accession>
<dbReference type="InterPro" id="IPR050309">
    <property type="entry name" value="Type-B_Carboxylest/Lipase"/>
</dbReference>
<dbReference type="EMBL" id="ANAH02000025">
    <property type="protein sequence ID" value="EPX58333.1"/>
    <property type="molecule type" value="Genomic_DNA"/>
</dbReference>
<dbReference type="Gene3D" id="3.40.50.1820">
    <property type="entry name" value="alpha/beta hydrolase"/>
    <property type="match status" value="1"/>
</dbReference>
<dbReference type="InterPro" id="IPR000997">
    <property type="entry name" value="Cholinesterase"/>
</dbReference>
<dbReference type="OrthoDB" id="9775851at2"/>
<evidence type="ECO:0000256" key="1">
    <source>
        <dbReference type="ARBA" id="ARBA00005964"/>
    </source>
</evidence>
<dbReference type="PROSITE" id="PS00122">
    <property type="entry name" value="CARBOXYLESTERASE_B_1"/>
    <property type="match status" value="1"/>
</dbReference>
<reference evidence="5" key="1">
    <citation type="submission" date="2013-05" db="EMBL/GenBank/DDBJ databases">
        <title>Genome assembly of Cystobacter fuscus DSM 2262.</title>
        <authorList>
            <person name="Sharma G."/>
            <person name="Khatri I."/>
            <person name="Kaur C."/>
            <person name="Mayilraj S."/>
            <person name="Subramanian S."/>
        </authorList>
    </citation>
    <scope>NUCLEOTIDE SEQUENCE [LARGE SCALE GENOMIC DNA]</scope>
    <source>
        <strain evidence="5">DSM 2262</strain>
    </source>
</reference>
<dbReference type="InterPro" id="IPR002018">
    <property type="entry name" value="CarbesteraseB"/>
</dbReference>
<evidence type="ECO:0000313" key="5">
    <source>
        <dbReference type="EMBL" id="EPX58333.1"/>
    </source>
</evidence>
<dbReference type="Pfam" id="PF00135">
    <property type="entry name" value="COesterase"/>
    <property type="match status" value="1"/>
</dbReference>
<dbReference type="Proteomes" id="UP000011682">
    <property type="component" value="Unassembled WGS sequence"/>
</dbReference>
<dbReference type="EC" id="3.1.1.-" evidence="3"/>
<keyword evidence="6" id="KW-1185">Reference proteome</keyword>
<organism evidence="5 6">
    <name type="scientific">Cystobacter fuscus (strain ATCC 25194 / DSM 2262 / NBRC 100088 / M29)</name>
    <dbReference type="NCBI Taxonomy" id="1242864"/>
    <lineage>
        <taxon>Bacteria</taxon>
        <taxon>Pseudomonadati</taxon>
        <taxon>Myxococcota</taxon>
        <taxon>Myxococcia</taxon>
        <taxon>Myxococcales</taxon>
        <taxon>Cystobacterineae</taxon>
        <taxon>Archangiaceae</taxon>
        <taxon>Cystobacter</taxon>
    </lineage>
</organism>
<dbReference type="PROSITE" id="PS00941">
    <property type="entry name" value="CARBOXYLESTERASE_B_2"/>
    <property type="match status" value="1"/>
</dbReference>
<proteinExistence type="inferred from homology"/>
<dbReference type="GO" id="GO:0004104">
    <property type="term" value="F:cholinesterase activity"/>
    <property type="evidence" value="ECO:0007669"/>
    <property type="project" value="InterPro"/>
</dbReference>
<dbReference type="InterPro" id="IPR019819">
    <property type="entry name" value="Carboxylesterase_B_CS"/>
</dbReference>
<evidence type="ECO:0000259" key="4">
    <source>
        <dbReference type="Pfam" id="PF00135"/>
    </source>
</evidence>
<gene>
    <name evidence="5" type="ORF">D187_004089</name>
</gene>
<comment type="similarity">
    <text evidence="1 3">Belongs to the type-B carboxylesterase/lipase family.</text>
</comment>
<dbReference type="eggNOG" id="COG2272">
    <property type="taxonomic scope" value="Bacteria"/>
</dbReference>
<dbReference type="PANTHER" id="PTHR11559">
    <property type="entry name" value="CARBOXYLESTERASE"/>
    <property type="match status" value="1"/>
</dbReference>